<dbReference type="PANTHER" id="PTHR33048:SF47">
    <property type="entry name" value="INTEGRAL MEMBRANE PROTEIN-RELATED"/>
    <property type="match status" value="1"/>
</dbReference>
<feature type="domain" description="Rhodopsin" evidence="8">
    <location>
        <begin position="2"/>
        <end position="214"/>
    </location>
</feature>
<comment type="caution">
    <text evidence="9">The sequence shown here is derived from an EMBL/GenBank/DDBJ whole genome shotgun (WGS) entry which is preliminary data.</text>
</comment>
<feature type="transmembrane region" description="Helical" evidence="7">
    <location>
        <begin position="151"/>
        <end position="172"/>
    </location>
</feature>
<organism evidence="9 10">
    <name type="scientific">Cryoendolithus antarcticus</name>
    <dbReference type="NCBI Taxonomy" id="1507870"/>
    <lineage>
        <taxon>Eukaryota</taxon>
        <taxon>Fungi</taxon>
        <taxon>Dikarya</taxon>
        <taxon>Ascomycota</taxon>
        <taxon>Pezizomycotina</taxon>
        <taxon>Dothideomycetes</taxon>
        <taxon>Dothideomycetidae</taxon>
        <taxon>Cladosporiales</taxon>
        <taxon>Cladosporiaceae</taxon>
        <taxon>Cryoendolithus</taxon>
    </lineage>
</organism>
<dbReference type="InterPro" id="IPR049326">
    <property type="entry name" value="Rhodopsin_dom_fungi"/>
</dbReference>
<feature type="transmembrane region" description="Helical" evidence="7">
    <location>
        <begin position="114"/>
        <end position="139"/>
    </location>
</feature>
<accession>A0A1V8S8J7</accession>
<dbReference type="EMBL" id="NAJO01000088">
    <property type="protein sequence ID" value="OQN95548.1"/>
    <property type="molecule type" value="Genomic_DNA"/>
</dbReference>
<keyword evidence="2 7" id="KW-0812">Transmembrane</keyword>
<evidence type="ECO:0000256" key="1">
    <source>
        <dbReference type="ARBA" id="ARBA00004141"/>
    </source>
</evidence>
<dbReference type="STRING" id="1507870.A0A1V8S8J7"/>
<feature type="compositionally biased region" description="Basic and acidic residues" evidence="6">
    <location>
        <begin position="274"/>
        <end position="297"/>
    </location>
</feature>
<dbReference type="InParanoid" id="A0A1V8S8J7"/>
<dbReference type="OrthoDB" id="444631at2759"/>
<dbReference type="AlphaFoldDB" id="A0A1V8S8J7"/>
<feature type="transmembrane region" description="Helical" evidence="7">
    <location>
        <begin position="44"/>
        <end position="62"/>
    </location>
</feature>
<keyword evidence="3 7" id="KW-1133">Transmembrane helix</keyword>
<comment type="similarity">
    <text evidence="5">Belongs to the SAT4 family.</text>
</comment>
<evidence type="ECO:0000256" key="2">
    <source>
        <dbReference type="ARBA" id="ARBA00022692"/>
    </source>
</evidence>
<evidence type="ECO:0000256" key="6">
    <source>
        <dbReference type="SAM" id="MobiDB-lite"/>
    </source>
</evidence>
<evidence type="ECO:0000256" key="4">
    <source>
        <dbReference type="ARBA" id="ARBA00023136"/>
    </source>
</evidence>
<comment type="subcellular location">
    <subcellularLocation>
        <location evidence="1">Membrane</location>
        <topology evidence="1">Multi-pass membrane protein</topology>
    </subcellularLocation>
</comment>
<feature type="transmembrane region" description="Helical" evidence="7">
    <location>
        <begin position="74"/>
        <end position="94"/>
    </location>
</feature>
<proteinExistence type="inferred from homology"/>
<keyword evidence="4 7" id="KW-0472">Membrane</keyword>
<sequence>MLLAVGMTACFQMEVFYGMGLHTAEVKNLDYRVLAFTWLWVAQLLYKFANAMTKISIALLYLRIFPCPKFRRMTFAFIAFVVAYCTSALFTSIFQCSPIEKAWRKTMDGHCIDIGIVWFVNSAMTLTADTFLIALPITNIIRLQLPKGQKAALLFVFSLGMFVMACTIVRCVQLGPAISQKDILYYQASSNSWTLLEVDVSIICASLPILRTPFIKLVSRFCSNSTRVNSGGMSGGRAHGPSEISMQDQSFWRKAGQTHARGLQRTLDDETASDEERILSPHETRMTEFRCDRDKPATARSGSFAG</sequence>
<evidence type="ECO:0000313" key="10">
    <source>
        <dbReference type="Proteomes" id="UP000192596"/>
    </source>
</evidence>
<dbReference type="Proteomes" id="UP000192596">
    <property type="component" value="Unassembled WGS sequence"/>
</dbReference>
<evidence type="ECO:0000256" key="7">
    <source>
        <dbReference type="SAM" id="Phobius"/>
    </source>
</evidence>
<gene>
    <name evidence="9" type="ORF">B0A48_18392</name>
</gene>
<name>A0A1V8S8J7_9PEZI</name>
<evidence type="ECO:0000256" key="3">
    <source>
        <dbReference type="ARBA" id="ARBA00022989"/>
    </source>
</evidence>
<evidence type="ECO:0000313" key="9">
    <source>
        <dbReference type="EMBL" id="OQN95548.1"/>
    </source>
</evidence>
<dbReference type="InterPro" id="IPR052337">
    <property type="entry name" value="SAT4-like"/>
</dbReference>
<dbReference type="PANTHER" id="PTHR33048">
    <property type="entry name" value="PTH11-LIKE INTEGRAL MEMBRANE PROTEIN (AFU_ORTHOLOGUE AFUA_5G11245)"/>
    <property type="match status" value="1"/>
</dbReference>
<evidence type="ECO:0000259" key="8">
    <source>
        <dbReference type="Pfam" id="PF20684"/>
    </source>
</evidence>
<dbReference type="Pfam" id="PF20684">
    <property type="entry name" value="Fung_rhodopsin"/>
    <property type="match status" value="1"/>
</dbReference>
<protein>
    <recommendedName>
        <fullName evidence="8">Rhodopsin domain-containing protein</fullName>
    </recommendedName>
</protein>
<dbReference type="GO" id="GO:0016020">
    <property type="term" value="C:membrane"/>
    <property type="evidence" value="ECO:0007669"/>
    <property type="project" value="UniProtKB-SubCell"/>
</dbReference>
<feature type="region of interest" description="Disordered" evidence="6">
    <location>
        <begin position="262"/>
        <end position="306"/>
    </location>
</feature>
<keyword evidence="10" id="KW-1185">Reference proteome</keyword>
<evidence type="ECO:0000256" key="5">
    <source>
        <dbReference type="ARBA" id="ARBA00038359"/>
    </source>
</evidence>
<reference evidence="10" key="1">
    <citation type="submission" date="2017-03" db="EMBL/GenBank/DDBJ databases">
        <title>Genomes of endolithic fungi from Antarctica.</title>
        <authorList>
            <person name="Coleine C."/>
            <person name="Masonjones S."/>
            <person name="Stajich J.E."/>
        </authorList>
    </citation>
    <scope>NUCLEOTIDE SEQUENCE [LARGE SCALE GENOMIC DNA]</scope>
    <source>
        <strain evidence="10">CCFEE 5527</strain>
    </source>
</reference>